<accession>A0A8S9YYP6</accession>
<dbReference type="Proteomes" id="UP000822476">
    <property type="component" value="Unassembled WGS sequence"/>
</dbReference>
<keyword evidence="2" id="KW-1185">Reference proteome</keyword>
<gene>
    <name evidence="1" type="ORF">EG68_02277</name>
</gene>
<name>A0A8S9YYP6_9TREM</name>
<evidence type="ECO:0000313" key="1">
    <source>
        <dbReference type="EMBL" id="KAF7260239.1"/>
    </source>
</evidence>
<evidence type="ECO:0000313" key="2">
    <source>
        <dbReference type="Proteomes" id="UP000822476"/>
    </source>
</evidence>
<sequence length="110" mass="11971">MLSTTCGFNSATVRWRVRQLPSGVGNVLGMSQIRGETKRLLSPRRAVSEPVARYVKFLAHSPSLPLLAVDIQSCMLDMSERSDKLSKVAEAAKESSNNCGITINAHAHCD</sequence>
<reference evidence="1" key="1">
    <citation type="submission" date="2019-07" db="EMBL/GenBank/DDBJ databases">
        <title>Annotation for the trematode Paragonimus miyazaki's.</title>
        <authorList>
            <person name="Choi Y.-J."/>
        </authorList>
    </citation>
    <scope>NUCLEOTIDE SEQUENCE</scope>
    <source>
        <strain evidence="1">Japan</strain>
    </source>
</reference>
<organism evidence="1 2">
    <name type="scientific">Paragonimus skrjabini miyazakii</name>
    <dbReference type="NCBI Taxonomy" id="59628"/>
    <lineage>
        <taxon>Eukaryota</taxon>
        <taxon>Metazoa</taxon>
        <taxon>Spiralia</taxon>
        <taxon>Lophotrochozoa</taxon>
        <taxon>Platyhelminthes</taxon>
        <taxon>Trematoda</taxon>
        <taxon>Digenea</taxon>
        <taxon>Plagiorchiida</taxon>
        <taxon>Troglotremata</taxon>
        <taxon>Troglotrematidae</taxon>
        <taxon>Paragonimus</taxon>
    </lineage>
</organism>
<dbReference type="AlphaFoldDB" id="A0A8S9YYP6"/>
<proteinExistence type="predicted"/>
<comment type="caution">
    <text evidence="1">The sequence shown here is derived from an EMBL/GenBank/DDBJ whole genome shotgun (WGS) entry which is preliminary data.</text>
</comment>
<dbReference type="EMBL" id="JTDE01000833">
    <property type="protein sequence ID" value="KAF7260239.1"/>
    <property type="molecule type" value="Genomic_DNA"/>
</dbReference>
<protein>
    <submittedName>
        <fullName evidence="1">Uncharacterized protein</fullName>
    </submittedName>
</protein>